<dbReference type="FunFam" id="4.10.1000.10:FF:000008">
    <property type="entry name" value="zinc finger CCCH domain-containing protein 3"/>
    <property type="match status" value="1"/>
</dbReference>
<dbReference type="PANTHER" id="PTHR46156">
    <property type="entry name" value="CCCH ZINGC FINGER"/>
    <property type="match status" value="1"/>
</dbReference>
<gene>
    <name evidence="10" type="primary">LOC111480500</name>
</gene>
<dbReference type="PROSITE" id="PS50103">
    <property type="entry name" value="ZF_C3H1"/>
    <property type="match status" value="3"/>
</dbReference>
<keyword evidence="1 6" id="KW-0479">Metal-binding</keyword>
<feature type="compositionally biased region" description="Basic and acidic residues" evidence="7">
    <location>
        <begin position="505"/>
        <end position="514"/>
    </location>
</feature>
<feature type="compositionally biased region" description="Pro residues" evidence="7">
    <location>
        <begin position="67"/>
        <end position="88"/>
    </location>
</feature>
<keyword evidence="3 6" id="KW-0863">Zinc-finger</keyword>
<evidence type="ECO:0000313" key="10">
    <source>
        <dbReference type="RefSeq" id="XP_022981340.1"/>
    </source>
</evidence>
<feature type="compositionally biased region" description="Pro residues" evidence="7">
    <location>
        <begin position="18"/>
        <end position="40"/>
    </location>
</feature>
<protein>
    <submittedName>
        <fullName evidence="10">Uncharacterized protein LOC111480500 isoform X1</fullName>
    </submittedName>
</protein>
<feature type="compositionally biased region" description="Low complexity" evidence="7">
    <location>
        <begin position="1458"/>
        <end position="1468"/>
    </location>
</feature>
<feature type="region of interest" description="Disordered" evidence="7">
    <location>
        <begin position="1644"/>
        <end position="1664"/>
    </location>
</feature>
<reference evidence="10" key="1">
    <citation type="submission" date="2025-08" db="UniProtKB">
        <authorList>
            <consortium name="RefSeq"/>
        </authorList>
    </citation>
    <scope>IDENTIFICATION</scope>
    <source>
        <tissue evidence="10">Young leaves</tissue>
    </source>
</reference>
<evidence type="ECO:0000256" key="6">
    <source>
        <dbReference type="PROSITE-ProRule" id="PRU00723"/>
    </source>
</evidence>
<feature type="region of interest" description="Disordered" evidence="7">
    <location>
        <begin position="607"/>
        <end position="642"/>
    </location>
</feature>
<evidence type="ECO:0000313" key="9">
    <source>
        <dbReference type="Proteomes" id="UP000504608"/>
    </source>
</evidence>
<keyword evidence="4 6" id="KW-0862">Zinc</keyword>
<evidence type="ECO:0000256" key="3">
    <source>
        <dbReference type="ARBA" id="ARBA00022771"/>
    </source>
</evidence>
<evidence type="ECO:0000256" key="1">
    <source>
        <dbReference type="ARBA" id="ARBA00022723"/>
    </source>
</evidence>
<accession>A0A6J1IZ79</accession>
<dbReference type="KEGG" id="cmax:111480500"/>
<feature type="region of interest" description="Disordered" evidence="7">
    <location>
        <begin position="1786"/>
        <end position="1831"/>
    </location>
</feature>
<dbReference type="GeneID" id="111480500"/>
<keyword evidence="2" id="KW-0677">Repeat</keyword>
<feature type="compositionally biased region" description="Polar residues" evidence="7">
    <location>
        <begin position="1810"/>
        <end position="1831"/>
    </location>
</feature>
<dbReference type="Proteomes" id="UP000504608">
    <property type="component" value="Unplaced"/>
</dbReference>
<feature type="region of interest" description="Disordered" evidence="7">
    <location>
        <begin position="400"/>
        <end position="426"/>
    </location>
</feature>
<evidence type="ECO:0000259" key="8">
    <source>
        <dbReference type="PROSITE" id="PS50103"/>
    </source>
</evidence>
<keyword evidence="5" id="KW-0238">DNA-binding</keyword>
<feature type="compositionally biased region" description="Basic residues" evidence="7">
    <location>
        <begin position="2019"/>
        <end position="2033"/>
    </location>
</feature>
<feature type="domain" description="C3H1-type" evidence="8">
    <location>
        <begin position="1891"/>
        <end position="1920"/>
    </location>
</feature>
<dbReference type="GO" id="GO:0005634">
    <property type="term" value="C:nucleus"/>
    <property type="evidence" value="ECO:0007669"/>
    <property type="project" value="TreeGrafter"/>
</dbReference>
<dbReference type="GO" id="GO:0003677">
    <property type="term" value="F:DNA binding"/>
    <property type="evidence" value="ECO:0007669"/>
    <property type="project" value="UniProtKB-KW"/>
</dbReference>
<organism evidence="9 10">
    <name type="scientific">Cucurbita maxima</name>
    <name type="common">Pumpkin</name>
    <name type="synonym">Winter squash</name>
    <dbReference type="NCBI Taxonomy" id="3661"/>
    <lineage>
        <taxon>Eukaryota</taxon>
        <taxon>Viridiplantae</taxon>
        <taxon>Streptophyta</taxon>
        <taxon>Embryophyta</taxon>
        <taxon>Tracheophyta</taxon>
        <taxon>Spermatophyta</taxon>
        <taxon>Magnoliopsida</taxon>
        <taxon>eudicotyledons</taxon>
        <taxon>Gunneridae</taxon>
        <taxon>Pentapetalae</taxon>
        <taxon>rosids</taxon>
        <taxon>fabids</taxon>
        <taxon>Cucurbitales</taxon>
        <taxon>Cucurbitaceae</taxon>
        <taxon>Cucurbiteae</taxon>
        <taxon>Cucurbita</taxon>
    </lineage>
</organism>
<feature type="compositionally biased region" description="Basic and acidic residues" evidence="7">
    <location>
        <begin position="1786"/>
        <end position="1808"/>
    </location>
</feature>
<feature type="compositionally biased region" description="Polar residues" evidence="7">
    <location>
        <begin position="612"/>
        <end position="624"/>
    </location>
</feature>
<name>A0A6J1IZ79_CUCMA</name>
<feature type="region of interest" description="Disordered" evidence="7">
    <location>
        <begin position="1"/>
        <end position="93"/>
    </location>
</feature>
<feature type="region of interest" description="Disordered" evidence="7">
    <location>
        <begin position="151"/>
        <end position="179"/>
    </location>
</feature>
<dbReference type="GO" id="GO:0008270">
    <property type="term" value="F:zinc ion binding"/>
    <property type="evidence" value="ECO:0007669"/>
    <property type="project" value="UniProtKB-KW"/>
</dbReference>
<evidence type="ECO:0000256" key="4">
    <source>
        <dbReference type="ARBA" id="ARBA00022833"/>
    </source>
</evidence>
<feature type="region of interest" description="Disordered" evidence="7">
    <location>
        <begin position="1300"/>
        <end position="1324"/>
    </location>
</feature>
<dbReference type="Gene3D" id="4.10.1000.10">
    <property type="entry name" value="Zinc finger, CCCH-type"/>
    <property type="match status" value="2"/>
</dbReference>
<feature type="region of interest" description="Disordered" evidence="7">
    <location>
        <begin position="2019"/>
        <end position="2042"/>
    </location>
</feature>
<feature type="region of interest" description="Disordered" evidence="7">
    <location>
        <begin position="476"/>
        <end position="526"/>
    </location>
</feature>
<feature type="domain" description="C3H1-type" evidence="8">
    <location>
        <begin position="1973"/>
        <end position="2000"/>
    </location>
</feature>
<evidence type="ECO:0000256" key="7">
    <source>
        <dbReference type="SAM" id="MobiDB-lite"/>
    </source>
</evidence>
<sequence length="2136" mass="236070">MDLPPFLYHQRDQSRYISPPPPPPPPPPPSSAPLPHPFFPDDPNFHFPSNHHQVLHNIPDKGLDFPLRPPPPPPSYRHPPIHPLPSQAPPLGYNPSQPHFVVSSSIHDDQLRSPHPVREFPRSPPLSSRVSFDGGFHRDFVDLNHSFHETRFDISDPSRGSADNRPPIPHSPIDIQHGAGHREIDYRSVMPYPPPDMFRYSSGSSSRRGAEYNDRFQTNPREEVLRGRGEENYYHHDQLKADSNITFMESGAMQSPLSRDNKFTSGSFDKHRYGSNYEKESFRSRRNGNVVGKNQRWVHSKQTFRNMHNSYSDGSNDRGYGDRSDFRIMSGKHGHSNPESGKYYSDNKDSIEGYNEYMSTPRKQVQKKSAFLRIQMANPCHGNRESEQLHDSDYFDEKNGFHRGKNQVRSQGYRIDAGKKRQGSPMELDVSFKSNSLVAKAIVTPTQSAPTSHMDKMPGYEKTTNVLVLVPHHNSTDLHLTGKNKDDLGTNDVTNPAPCPPGSKNELKESDEKATGSLAGNGSNNLTDVSLVKGNYSLRKTNVERPSQGMVSGIKGRNAYGKVATVRTMKKKKVVRKVVKKVGSPRLYLQTRSSNVNPLKACSLKNIPPVSENKSSTSGMNSDHGSALKASQHGMSGSLDNGKADQSVLPITSEEFQANTDMGMECVPADDSNKNNFDSPLNPLIKEARGSSNQIERNSSFISVPPLLNSNKDLKLSNGPNDFDFECQKSIKPKLCGNEEDLSFENVYSKGSKSIMFSLGSSQSGIVSSNDPNLHDNLVKGNSLAVNKDVPMDFDNGVTQVQDNPLCETFLADGICQQCANRVTGPPETDVVGVSAAKVTISNSLVGVNPEASEMQQIDSKNLQDYNSGQHTNQDSNDCRQCTNIRVNEVLNCERIGSAMRESKAMDSSASLGISSVERSAKDKVSISGGQGEKSLSKVSKINNCLDFAGSRDINQETNSVDLCVRSNSKNYCPSEQGVSGDGSIIIDVNPTTTEESPVPDFNLLGKSSKNKLLMGFDVNNRGNEIKSRKKRKICIASPVLPCPGVESNEVPALTVISSLNDQLTSNVELMEGEEAAASTVDAFFKASPVSTDCSKGISKMLDEIPKKENSKKINIDDGPFEYCLKYEQPENSRSIQEELIVSKCQPLSSLGNEKEDSSTPTMAPNQRNDLDVVICRRKELNIHAEAQSMLCNKTAQWDSPQVPSSQTLNFSYPEAVKASCNLGQDNMHHIERCADGGSCLTANSDNEIIGLASDTQGDLGSPETSNVHGIDKLHREVSLRNIDFKMDCEYDKKVKEKSSAENELRASNDTSFPQPTTINQKLGCTNSDNNLTAGKVVSRALVELKSGLQADNRSANSCKKNQNMVYHKYQTIPGKSFSTCTASKKIASDRSFLGTKPRSWHRNVNTLVPVPGNAALSSTIPSQGQLHGGDGMLESTLYIRKGNSLVRKPSPVAARVSGSHDLSSSSSDQHDCRPNIKSNGKVEVANPPVHFKVRGTDVPIDKPFPPQLSSGSGSPNHPIPYAEYAPSPCHEPESNLTKSKHVSDLSRSVGDPSKIFVAPKSLVGTADKKEHLTEKKDKNFVSSVVKKMVYVKSKSNQLVATSKPCNLSTKNMETTCSLASDGYYKKKKNQLIRASSECQMKQTSLPTEDILNPGGPSSYGDGDARSFDKIQQYKAVVRTYRPSKSSLVWTLRTSVAPGIGGGNLQNHKMAPRLFPWKRSHWKTFKLNASTQRNSSFSIVRKLLLMRNRNTVYKRSKHGFSLRKSKVLSIGRSSLKWSKSIEKHSKKANEEATKAVADVERKKRERNLDASISSDAPGGNQFSYDQASGSTLQPKKTAKKFFIPRSLMIGNDEYVKIGNGNQLVRNTKRRARILANEKIRWSLHTARQRLAKKGKYCQFFTRFGKCNKEGGKCPYIHDTSKIAVCTKFLNGLCSNASCKLTHKVIPERMPDCSYFLQGLCSSKNCAYRHVNVNSKAPTCQAFLRGYCALGDECRKKHSYVCPLFEATGTCPDRPKCKLHHPKRQTKGRKRKRSEGKNNDQGRYFGSKKYNVFGSRMVVSEKHPVKLSDPFPEKDLADYISLDVSSDEEIAKSPDSTSLSTSFCEGYLSELLLNNPDKLIKPVRIMTENLTMQSLAN</sequence>
<dbReference type="InterPro" id="IPR000571">
    <property type="entry name" value="Znf_CCCH"/>
</dbReference>
<keyword evidence="9" id="KW-1185">Reference proteome</keyword>
<dbReference type="PANTHER" id="PTHR46156:SF1">
    <property type="entry name" value="ZINC FINGER CCCH DOMAIN-CONTAINING PROTEIN 3"/>
    <property type="match status" value="1"/>
</dbReference>
<feature type="region of interest" description="Disordered" evidence="7">
    <location>
        <begin position="1450"/>
        <end position="1549"/>
    </location>
</feature>
<evidence type="ECO:0000256" key="2">
    <source>
        <dbReference type="ARBA" id="ARBA00022737"/>
    </source>
</evidence>
<feature type="zinc finger region" description="C3H1-type" evidence="6">
    <location>
        <begin position="1891"/>
        <end position="1920"/>
    </location>
</feature>
<feature type="zinc finger region" description="C3H1-type" evidence="6">
    <location>
        <begin position="1946"/>
        <end position="1972"/>
    </location>
</feature>
<feature type="zinc finger region" description="C3H1-type" evidence="6">
    <location>
        <begin position="1973"/>
        <end position="2000"/>
    </location>
</feature>
<feature type="compositionally biased region" description="Polar residues" evidence="7">
    <location>
        <begin position="1308"/>
        <end position="1324"/>
    </location>
</feature>
<evidence type="ECO:0000256" key="5">
    <source>
        <dbReference type="ARBA" id="ARBA00023125"/>
    </source>
</evidence>
<dbReference type="RefSeq" id="XP_022981340.1">
    <property type="nucleotide sequence ID" value="XM_023125572.1"/>
</dbReference>
<proteinExistence type="predicted"/>
<dbReference type="FunFam" id="4.10.1000.10:FF:000022">
    <property type="entry name" value="Zinc finger CCCH domain-containing protein 7"/>
    <property type="match status" value="1"/>
</dbReference>
<feature type="domain" description="C3H1-type" evidence="8">
    <location>
        <begin position="1946"/>
        <end position="1972"/>
    </location>
</feature>
<dbReference type="OrthoDB" id="3247158at2759"/>
<dbReference type="SMART" id="SM00356">
    <property type="entry name" value="ZnF_C3H1"/>
    <property type="match status" value="5"/>
</dbReference>